<gene>
    <name evidence="1" type="ORF">HD593_004458</name>
</gene>
<dbReference type="EMBL" id="JACHMI010000001">
    <property type="protein sequence ID" value="MBB6549663.1"/>
    <property type="molecule type" value="Genomic_DNA"/>
</dbReference>
<dbReference type="AlphaFoldDB" id="A0A7X0NU36"/>
<proteinExistence type="predicted"/>
<protein>
    <recommendedName>
        <fullName evidence="3">Sensor domain-containing protein</fullName>
    </recommendedName>
</protein>
<comment type="caution">
    <text evidence="1">The sequence shown here is derived from an EMBL/GenBank/DDBJ whole genome shotgun (WGS) entry which is preliminary data.</text>
</comment>
<organism evidence="1 2">
    <name type="scientific">Nonomuraea rubra</name>
    <dbReference type="NCBI Taxonomy" id="46180"/>
    <lineage>
        <taxon>Bacteria</taxon>
        <taxon>Bacillati</taxon>
        <taxon>Actinomycetota</taxon>
        <taxon>Actinomycetes</taxon>
        <taxon>Streptosporangiales</taxon>
        <taxon>Streptosporangiaceae</taxon>
        <taxon>Nonomuraea</taxon>
    </lineage>
</organism>
<dbReference type="Proteomes" id="UP000565579">
    <property type="component" value="Unassembled WGS sequence"/>
</dbReference>
<accession>A0A7X0NU36</accession>
<sequence length="211" mass="22463">MPLAATTLIGVLGAVPAHATSDRQPAASRIPGGFLLYEGKAARQKAAERLGRATWTTTDRRDVPFLVDPCATKQSTDPGRRAARTITGDSVEWDDTHSEQLIVYRDASAARAAVQGLRAQLRRCAARDAGGGHTFIHATRPARIGDEAFLVKGFFVASGMAGTVARQGRAIVIYTFSDHPEGWPESKFGGKQARAMIAKLARSPLGSRGPA</sequence>
<keyword evidence="2" id="KW-1185">Reference proteome</keyword>
<reference evidence="1 2" key="1">
    <citation type="submission" date="2020-08" db="EMBL/GenBank/DDBJ databases">
        <title>Sequencing the genomes of 1000 actinobacteria strains.</title>
        <authorList>
            <person name="Klenk H.-P."/>
        </authorList>
    </citation>
    <scope>NUCLEOTIDE SEQUENCE [LARGE SCALE GENOMIC DNA]</scope>
    <source>
        <strain evidence="1 2">DSM 43768</strain>
    </source>
</reference>
<evidence type="ECO:0000313" key="2">
    <source>
        <dbReference type="Proteomes" id="UP000565579"/>
    </source>
</evidence>
<evidence type="ECO:0000313" key="1">
    <source>
        <dbReference type="EMBL" id="MBB6549663.1"/>
    </source>
</evidence>
<dbReference type="RefSeq" id="WP_185104052.1">
    <property type="nucleotide sequence ID" value="NZ_JACHMI010000001.1"/>
</dbReference>
<name>A0A7X0NU36_9ACTN</name>
<evidence type="ECO:0008006" key="3">
    <source>
        <dbReference type="Google" id="ProtNLM"/>
    </source>
</evidence>